<evidence type="ECO:0000256" key="1">
    <source>
        <dbReference type="SAM" id="Phobius"/>
    </source>
</evidence>
<accession>A0A7S4FAA6</accession>
<organism evidence="2">
    <name type="scientific">Chrysotila carterae</name>
    <name type="common">Marine alga</name>
    <name type="synonym">Syracosphaera carterae</name>
    <dbReference type="NCBI Taxonomy" id="13221"/>
    <lineage>
        <taxon>Eukaryota</taxon>
        <taxon>Haptista</taxon>
        <taxon>Haptophyta</taxon>
        <taxon>Prymnesiophyceae</taxon>
        <taxon>Isochrysidales</taxon>
        <taxon>Isochrysidaceae</taxon>
        <taxon>Chrysotila</taxon>
    </lineage>
</organism>
<gene>
    <name evidence="2" type="ORF">PCAR00345_LOCUS35685</name>
</gene>
<feature type="transmembrane region" description="Helical" evidence="1">
    <location>
        <begin position="383"/>
        <end position="401"/>
    </location>
</feature>
<dbReference type="EMBL" id="HBIZ01056059">
    <property type="protein sequence ID" value="CAE0782982.1"/>
    <property type="molecule type" value="Transcribed_RNA"/>
</dbReference>
<protein>
    <submittedName>
        <fullName evidence="2">Uncharacterized protein</fullName>
    </submittedName>
</protein>
<proteinExistence type="predicted"/>
<evidence type="ECO:0000313" key="2">
    <source>
        <dbReference type="EMBL" id="CAE0782982.1"/>
    </source>
</evidence>
<keyword evidence="1" id="KW-0812">Transmembrane</keyword>
<reference evidence="2" key="1">
    <citation type="submission" date="2021-01" db="EMBL/GenBank/DDBJ databases">
        <authorList>
            <person name="Corre E."/>
            <person name="Pelletier E."/>
            <person name="Niang G."/>
            <person name="Scheremetjew M."/>
            <person name="Finn R."/>
            <person name="Kale V."/>
            <person name="Holt S."/>
            <person name="Cochrane G."/>
            <person name="Meng A."/>
            <person name="Brown T."/>
            <person name="Cohen L."/>
        </authorList>
    </citation>
    <scope>NUCLEOTIDE SEQUENCE</scope>
    <source>
        <strain evidence="2">CCMP645</strain>
    </source>
</reference>
<sequence length="437" mass="47347">MAGLRSLSTYAAAIAVLAYTVQCGTERIRMLSLRDRLTRFFDAPPASRDAASYKTIDDLDRLIAQYSDEEALESALKAKYGASLPAEAVHNLGLEDWVGVGAYRLRRKTAPFVKTAAVYLDRVLPLEKLQLSAWLERECGKMMTAVRRSPVVKRWSSFNKHQQLGFVTVSAGVMRLALPEVARMPILLLWTAVAAAGVQPTPADFSPSVLREQMSAAWGDSATAPSWQRLMHRRLALVAASGLTSLALVSARHAPPLLSACCIVAAIAANPPLKGSYEEMSFVHPDARHSFKLSLRAAEMDNARDSARDRPSAVRTHDLCLFSVVTLNDRRAQSGMSDWLAPVLALGFGGEWHAVGRVVLDPADASKKLLTVRGPRVLSVPPPLYALPALLVAVALIATLLAGGEAPSKRAKLASRLLVLLCLATASFSLWKLHEMA</sequence>
<keyword evidence="1" id="KW-0472">Membrane</keyword>
<keyword evidence="1" id="KW-1133">Transmembrane helix</keyword>
<feature type="transmembrane region" description="Helical" evidence="1">
    <location>
        <begin position="413"/>
        <end position="431"/>
    </location>
</feature>
<name>A0A7S4FAA6_CHRCT</name>
<dbReference type="AlphaFoldDB" id="A0A7S4FAA6"/>